<sequence>MGKQTFAGLIFFILTLMGSELLAQGLNDYRSIASTNWANASTWERFDGTNWVAAAVPPGSGDGVITIRSTFTVTVAAIVTADQVVVESGGTLILNSTLNLNDGAGIDLLVQGNMNWSSGTLGGPGVLEIASGGTLTFTSTSSKFVGASITNNGTIEWQDGNVSYNTSSPLVNNSILNISGNNQMSSNSGTFNLTNTGTITKTSAGTTIFNSGGSFNNSGTINLNNGLLRSQSFAFTNTGNLTLSGGNFELLGGSFSHNTGSVISGTGNFTNAGGDLILTSDLVFPSTLIYSHQLGITGNPRISGAGNLTINNDFTILGTISGAGSLSINANTTWTSGSMGRVFTNQASRTLTIVGDSQSLFLGAGGSLTNNGTLNWQSGNIAFNSSSPLVNNGTLNISGNNQMSSNSGTFNLTNTGTITKTSTGTTLFNSGGSFSNSGTINLNNGLLRSQNLTVTQTGNLTFTGGSFELLGGSFSHNSGSVISGTGNFTNTGGDLRLNIDQVFPSTLIFADGPATSINPTISGTGNLTINNDFEIRGTITGSGTLTINANTSWTSGSMGRVFTNQANRTLTINGGSQSLFLGAGGSLTNNGTLNWQGGNIAFNSSSPLVNNNIMNISGNNQMSTNSGTFNLTNSGTITKTSTGTTTFSSGGSFANSGTIKGLGTFNLNIPTNNTGIIAPGLSPGILTLNTQQPFGANSTLQIEIEGNAGAGVANGHDQVQRAGNLTLAGTLTVAETGAVPDGDYVIVSLTSGNITGTFSTTNLPASYTVVYNSTNVVLRKAVQQPSQYRSILSGDWTTPSTWERFNGTNWVPATVSPTSEDGQITIRSPHNVTLAVAFSSISVDEVLVESGATITNSSANGQGFIINNGVAEHDMVIEGNLVITSGTLSGAGTLLVKGTMSWNTAFNAVGNDISAPTIISSTGVVNTGGSYVILNGPMTNNGTFNLSNGALGFRPNGAFTNHGTFNITHTATDFGFQGTAPGFFNSTTGVITKSSSGNFTVGTNSFNNSGTLNINAGTWLINSGVTFENTGSITLSNNSLFHNSGGSVQLNSGTSFSGTGIYRQQGGSSSFNTVVSFPSTLALEFLTGAMNGSGSLTVNGVMNWNSGFGSHSFLIPTTISNTGTLNIGGSYAVLGSSLTNNGTANLTSGVLGFGTNGGFSNNGAFNITNTATDFGFQGSGPGFINNSTGVVTKSNEGSFTIGVLSSNSGLIKGIGTLQLNTTFTNTGKINPGLSPGILVLNGTQPLSASSTLEIEIEGNAGAGLANGHDQVQRAGNLTLAGTLTVAETGSVPDGDYTIILTTTGSITGTFTTTNLPANYTVVYNSNSVVIRKAQPVVNVTLSGALSGNFTTLAAAFQAINSNSGSGDVTVTIRANTTETSQAVLLQTNYTVTVVPEGNRTVSGNLSTPLVLLNGADNVTIDGLSFDGNNRLTIRNTNTNADANAVRIFGSANNNTVKRCTLEGSGVGINFFTGIIALSSSNADFSENNTIDNNLIRPASSSGASNGIMVSTLNSTNTGKIVNARITNNRIENVFINNVNDVNHGIVAGFNVDNITIQGNSVYNTATFSNTRNNSFYYGIRITNSSGGTGSGSIVSDNFIGGTEPEAKGGKMVISSSANSLNFSGILINDNTNAPNKVTGNVVKNIDLDIANPSSSQISPFIGIRTLTGIIQEYHHNSVGDSLVNNSILLTMRPASTGTISSFGHVIQVPVATEIANNFTGGLTIITHPIAGSTVAPGFYSFSINGNHPTFTLRKNKIGSDLEGSITVVSNTAGSFIFRGLFTQSSNINPTSVLDQNTIQNIQTTNRMDLSAISYTNNTSSASPNVSITNNKIQKIRVSGTGGGLSGIFFNSNGSITNLSQTLQISGNQLSDLEGVSGTGLILSGIQVQNLSTDVNRIKGSVKGNTVSTLNNFSGGSTGLSRGISIIHDISLGDSLVIAENLIEKISSATEFVTTTNSGTSMGLSYGTLNSGTNGFAILRDNTVREISTTSTANLDLTAFGISLFGNNILVERNKVFQLTNAATSASGRIVGIFIRSRSNDAGTGRVQNNMVALSPTTSVRTMGIQLADGLINTQVYHNSILLEGNSPTSSYGLFKSATAKVDLKNTILYNAFQGSGTAYSLGLETNTTGYTGNNNYLVSPAAASLAEIGGAAQTLTSWRSSTSQDSDSREAESGITTISENLFTDKSVADLLIKVENIGEASRISDKGIAIPTVTNDFQGEARNATTPDIGADEFELTGVCVPEVSIAANPGNEVCEGTSVTFTATPVNGGDAPVYQWKLNGNNVGTNAPTYTNAALANGDQVSVVMTSSAACASPTSATSNTVTMTVTSTLVPSVSIAANPGNQICTGTSVTFTATPV</sequence>
<dbReference type="Proteomes" id="UP000248917">
    <property type="component" value="Unassembled WGS sequence"/>
</dbReference>
<comment type="caution">
    <text evidence="2">The sequence shown here is derived from an EMBL/GenBank/DDBJ whole genome shotgun (WGS) entry which is preliminary data.</text>
</comment>
<evidence type="ECO:0000313" key="2">
    <source>
        <dbReference type="EMBL" id="PZV79741.1"/>
    </source>
</evidence>
<evidence type="ECO:0000313" key="3">
    <source>
        <dbReference type="Proteomes" id="UP000248917"/>
    </source>
</evidence>
<proteinExistence type="predicted"/>
<feature type="domain" description="Ig-like" evidence="1">
    <location>
        <begin position="2243"/>
        <end position="2329"/>
    </location>
</feature>
<dbReference type="InterPro" id="IPR006626">
    <property type="entry name" value="PbH1"/>
</dbReference>
<organism evidence="2 3">
    <name type="scientific">Algoriphagus aquaeductus</name>
    <dbReference type="NCBI Taxonomy" id="475299"/>
    <lineage>
        <taxon>Bacteria</taxon>
        <taxon>Pseudomonadati</taxon>
        <taxon>Bacteroidota</taxon>
        <taxon>Cytophagia</taxon>
        <taxon>Cytophagales</taxon>
        <taxon>Cyclobacteriaceae</taxon>
        <taxon>Algoriphagus</taxon>
    </lineage>
</organism>
<accession>A0A326RND1</accession>
<gene>
    <name evidence="2" type="ORF">CLV31_11357</name>
</gene>
<dbReference type="RefSeq" id="WP_181452656.1">
    <property type="nucleotide sequence ID" value="NZ_QKTX01000013.1"/>
</dbReference>
<dbReference type="EMBL" id="QKTX01000013">
    <property type="protein sequence ID" value="PZV79741.1"/>
    <property type="molecule type" value="Genomic_DNA"/>
</dbReference>
<keyword evidence="3" id="KW-1185">Reference proteome</keyword>
<reference evidence="2 3" key="1">
    <citation type="submission" date="2018-06" db="EMBL/GenBank/DDBJ databases">
        <title>Genomic Encyclopedia of Archaeal and Bacterial Type Strains, Phase II (KMG-II): from individual species to whole genera.</title>
        <authorList>
            <person name="Goeker M."/>
        </authorList>
    </citation>
    <scope>NUCLEOTIDE SEQUENCE [LARGE SCALE GENOMIC DNA]</scope>
    <source>
        <strain evidence="2 3">T4</strain>
    </source>
</reference>
<protein>
    <recommendedName>
        <fullName evidence="1">Ig-like domain-containing protein</fullName>
    </recommendedName>
</protein>
<name>A0A326RND1_9BACT</name>
<feature type="non-terminal residue" evidence="2">
    <location>
        <position position="2359"/>
    </location>
</feature>
<dbReference type="PROSITE" id="PS50835">
    <property type="entry name" value="IG_LIKE"/>
    <property type="match status" value="1"/>
</dbReference>
<evidence type="ECO:0000259" key="1">
    <source>
        <dbReference type="PROSITE" id="PS50835"/>
    </source>
</evidence>
<dbReference type="InterPro" id="IPR011050">
    <property type="entry name" value="Pectin_lyase_fold/virulence"/>
</dbReference>
<dbReference type="SMART" id="SM00710">
    <property type="entry name" value="PbH1"/>
    <property type="match status" value="10"/>
</dbReference>
<dbReference type="SUPFAM" id="SSF51126">
    <property type="entry name" value="Pectin lyase-like"/>
    <property type="match status" value="2"/>
</dbReference>
<dbReference type="InterPro" id="IPR007110">
    <property type="entry name" value="Ig-like_dom"/>
</dbReference>
<dbReference type="Gene3D" id="2.60.40.10">
    <property type="entry name" value="Immunoglobulins"/>
    <property type="match status" value="1"/>
</dbReference>
<dbReference type="InterPro" id="IPR013783">
    <property type="entry name" value="Ig-like_fold"/>
</dbReference>